<keyword evidence="1" id="KW-0560">Oxidoreductase</keyword>
<feature type="domain" description="NADP-dependent oxidoreductase" evidence="2">
    <location>
        <begin position="16"/>
        <end position="309"/>
    </location>
</feature>
<dbReference type="InterPro" id="IPR023210">
    <property type="entry name" value="NADP_OxRdtase_dom"/>
</dbReference>
<dbReference type="PANTHER" id="PTHR43625">
    <property type="entry name" value="AFLATOXIN B1 ALDEHYDE REDUCTASE"/>
    <property type="match status" value="1"/>
</dbReference>
<dbReference type="InterPro" id="IPR036812">
    <property type="entry name" value="NAD(P)_OxRdtase_dom_sf"/>
</dbReference>
<dbReference type="STRING" id="1073090.A0A1L9S9M8"/>
<dbReference type="PANTHER" id="PTHR43625:SF40">
    <property type="entry name" value="ALDO-KETO REDUCTASE YAKC [NADP(+)]"/>
    <property type="match status" value="1"/>
</dbReference>
<organism evidence="3 4">
    <name type="scientific">Penicilliopsis zonata CBS 506.65</name>
    <dbReference type="NCBI Taxonomy" id="1073090"/>
    <lineage>
        <taxon>Eukaryota</taxon>
        <taxon>Fungi</taxon>
        <taxon>Dikarya</taxon>
        <taxon>Ascomycota</taxon>
        <taxon>Pezizomycotina</taxon>
        <taxon>Eurotiomycetes</taxon>
        <taxon>Eurotiomycetidae</taxon>
        <taxon>Eurotiales</taxon>
        <taxon>Aspergillaceae</taxon>
        <taxon>Penicilliopsis</taxon>
    </lineage>
</organism>
<dbReference type="Pfam" id="PF00248">
    <property type="entry name" value="Aldo_ket_red"/>
    <property type="match status" value="1"/>
</dbReference>
<gene>
    <name evidence="3" type="ORF">ASPZODRAFT_19192</name>
</gene>
<evidence type="ECO:0000313" key="3">
    <source>
        <dbReference type="EMBL" id="OJJ43892.1"/>
    </source>
</evidence>
<evidence type="ECO:0000313" key="4">
    <source>
        <dbReference type="Proteomes" id="UP000184188"/>
    </source>
</evidence>
<keyword evidence="4" id="KW-1185">Reference proteome</keyword>
<dbReference type="VEuPathDB" id="FungiDB:ASPZODRAFT_19192"/>
<dbReference type="InterPro" id="IPR050791">
    <property type="entry name" value="Aldo-Keto_reductase"/>
</dbReference>
<dbReference type="GeneID" id="34613816"/>
<name>A0A1L9S9M8_9EURO</name>
<dbReference type="OrthoDB" id="37537at2759"/>
<accession>A0A1L9S9M8</accession>
<dbReference type="SUPFAM" id="SSF51430">
    <property type="entry name" value="NAD(P)-linked oxidoreductase"/>
    <property type="match status" value="1"/>
</dbReference>
<dbReference type="GO" id="GO:0016491">
    <property type="term" value="F:oxidoreductase activity"/>
    <property type="evidence" value="ECO:0007669"/>
    <property type="project" value="UniProtKB-KW"/>
</dbReference>
<dbReference type="Proteomes" id="UP000184188">
    <property type="component" value="Unassembled WGS sequence"/>
</dbReference>
<evidence type="ECO:0000259" key="2">
    <source>
        <dbReference type="Pfam" id="PF00248"/>
    </source>
</evidence>
<dbReference type="AlphaFoldDB" id="A0A1L9S9M8"/>
<dbReference type="GO" id="GO:0005737">
    <property type="term" value="C:cytoplasm"/>
    <property type="evidence" value="ECO:0007669"/>
    <property type="project" value="TreeGrafter"/>
</dbReference>
<dbReference type="EMBL" id="KV878350">
    <property type="protein sequence ID" value="OJJ43892.1"/>
    <property type="molecule type" value="Genomic_DNA"/>
</dbReference>
<dbReference type="Gene3D" id="3.20.20.100">
    <property type="entry name" value="NADP-dependent oxidoreductase domain"/>
    <property type="match status" value="1"/>
</dbReference>
<evidence type="ECO:0000256" key="1">
    <source>
        <dbReference type="ARBA" id="ARBA00023002"/>
    </source>
</evidence>
<proteinExistence type="predicted"/>
<dbReference type="RefSeq" id="XP_022578402.1">
    <property type="nucleotide sequence ID" value="XM_022727352.1"/>
</dbReference>
<sequence length="334" mass="37463">MSDTRSLGRNGPLVSAIGLGTMSLGGAYGQQDSEEEKLAFLDHAYAIGQRFWDTADIYFDSEPVIGKWFKRSGKRDEIFLATKFGLDYTDWKQTIQSDPEYVRMACEKSLVRLEADTVDLYYCHRVDGVTPIEKTIEAMMELKKCGGKIRYLGLSEVSAATIRRAYAVHPISAVQMEYSPFCLDIEPPQSDVLQTCRELGITVVAYSPMGRGLLTGQFQPKKTFGDKDFRLMIPRYEAGFDRILQVVETMKIIGEAHGCTPSQVALAWLLAQGPDIIPIPGTRTIKYLEQNAAAVNVKLTDEEIKEIRKRIEESEFAGDRYPHGMEFSTDTPSL</sequence>
<protein>
    <recommendedName>
        <fullName evidence="2">NADP-dependent oxidoreductase domain-containing protein</fullName>
    </recommendedName>
</protein>
<reference evidence="4" key="1">
    <citation type="journal article" date="2017" name="Genome Biol.">
        <title>Comparative genomics reveals high biological diversity and specific adaptations in the industrially and medically important fungal genus Aspergillus.</title>
        <authorList>
            <person name="de Vries R.P."/>
            <person name="Riley R."/>
            <person name="Wiebenga A."/>
            <person name="Aguilar-Osorio G."/>
            <person name="Amillis S."/>
            <person name="Uchima C.A."/>
            <person name="Anderluh G."/>
            <person name="Asadollahi M."/>
            <person name="Askin M."/>
            <person name="Barry K."/>
            <person name="Battaglia E."/>
            <person name="Bayram O."/>
            <person name="Benocci T."/>
            <person name="Braus-Stromeyer S.A."/>
            <person name="Caldana C."/>
            <person name="Canovas D."/>
            <person name="Cerqueira G.C."/>
            <person name="Chen F."/>
            <person name="Chen W."/>
            <person name="Choi C."/>
            <person name="Clum A."/>
            <person name="Dos Santos R.A."/>
            <person name="Damasio A.R."/>
            <person name="Diallinas G."/>
            <person name="Emri T."/>
            <person name="Fekete E."/>
            <person name="Flipphi M."/>
            <person name="Freyberg S."/>
            <person name="Gallo A."/>
            <person name="Gournas C."/>
            <person name="Habgood R."/>
            <person name="Hainaut M."/>
            <person name="Harispe M.L."/>
            <person name="Henrissat B."/>
            <person name="Hilden K.S."/>
            <person name="Hope R."/>
            <person name="Hossain A."/>
            <person name="Karabika E."/>
            <person name="Karaffa L."/>
            <person name="Karanyi Z."/>
            <person name="Krasevec N."/>
            <person name="Kuo A."/>
            <person name="Kusch H."/>
            <person name="LaButti K."/>
            <person name="Lagendijk E.L."/>
            <person name="Lapidus A."/>
            <person name="Levasseur A."/>
            <person name="Lindquist E."/>
            <person name="Lipzen A."/>
            <person name="Logrieco A.F."/>
            <person name="MacCabe A."/>
            <person name="Maekelae M.R."/>
            <person name="Malavazi I."/>
            <person name="Melin P."/>
            <person name="Meyer V."/>
            <person name="Mielnichuk N."/>
            <person name="Miskei M."/>
            <person name="Molnar A.P."/>
            <person name="Mule G."/>
            <person name="Ngan C.Y."/>
            <person name="Orejas M."/>
            <person name="Orosz E."/>
            <person name="Ouedraogo J.P."/>
            <person name="Overkamp K.M."/>
            <person name="Park H.-S."/>
            <person name="Perrone G."/>
            <person name="Piumi F."/>
            <person name="Punt P.J."/>
            <person name="Ram A.F."/>
            <person name="Ramon A."/>
            <person name="Rauscher S."/>
            <person name="Record E."/>
            <person name="Riano-Pachon D.M."/>
            <person name="Robert V."/>
            <person name="Roehrig J."/>
            <person name="Ruller R."/>
            <person name="Salamov A."/>
            <person name="Salih N.S."/>
            <person name="Samson R.A."/>
            <person name="Sandor E."/>
            <person name="Sanguinetti M."/>
            <person name="Schuetze T."/>
            <person name="Sepcic K."/>
            <person name="Shelest E."/>
            <person name="Sherlock G."/>
            <person name="Sophianopoulou V."/>
            <person name="Squina F.M."/>
            <person name="Sun H."/>
            <person name="Susca A."/>
            <person name="Todd R.B."/>
            <person name="Tsang A."/>
            <person name="Unkles S.E."/>
            <person name="van de Wiele N."/>
            <person name="van Rossen-Uffink D."/>
            <person name="Oliveira J.V."/>
            <person name="Vesth T.C."/>
            <person name="Visser J."/>
            <person name="Yu J.-H."/>
            <person name="Zhou M."/>
            <person name="Andersen M.R."/>
            <person name="Archer D.B."/>
            <person name="Baker S.E."/>
            <person name="Benoit I."/>
            <person name="Brakhage A.A."/>
            <person name="Braus G.H."/>
            <person name="Fischer R."/>
            <person name="Frisvad J.C."/>
            <person name="Goldman G.H."/>
            <person name="Houbraken J."/>
            <person name="Oakley B."/>
            <person name="Pocsi I."/>
            <person name="Scazzocchio C."/>
            <person name="Seiboth B."/>
            <person name="vanKuyk P.A."/>
            <person name="Wortman J."/>
            <person name="Dyer P.S."/>
            <person name="Grigoriev I.V."/>
        </authorList>
    </citation>
    <scope>NUCLEOTIDE SEQUENCE [LARGE SCALE GENOMIC DNA]</scope>
    <source>
        <strain evidence="4">CBS 506.65</strain>
    </source>
</reference>